<dbReference type="RefSeq" id="WP_247995300.1">
    <property type="nucleotide sequence ID" value="NZ_CP096021.1"/>
</dbReference>
<keyword evidence="1" id="KW-0614">Plasmid</keyword>
<accession>A0A8U0A718</accession>
<proteinExistence type="predicted"/>
<dbReference type="Proteomes" id="UP000831768">
    <property type="component" value="Plasmid unnamed2"/>
</dbReference>
<gene>
    <name evidence="1" type="ORF">MW046_16530</name>
</gene>
<evidence type="ECO:0000313" key="1">
    <source>
        <dbReference type="EMBL" id="UPM44646.1"/>
    </source>
</evidence>
<dbReference type="AlphaFoldDB" id="A0A8U0A718"/>
<protein>
    <submittedName>
        <fullName evidence="1">Uncharacterized protein</fullName>
    </submittedName>
</protein>
<reference evidence="1" key="1">
    <citation type="submission" date="2022-04" db="EMBL/GenBank/DDBJ databases">
        <title>Halocatena sp. nov., isolated from a salt lake.</title>
        <authorList>
            <person name="Cui H.-L."/>
        </authorList>
    </citation>
    <scope>NUCLEOTIDE SEQUENCE</scope>
    <source>
        <strain evidence="1">AD-1</strain>
        <plasmid evidence="1">unnamed2</plasmid>
    </source>
</reference>
<geneLocation type="plasmid" evidence="1 2">
    <name>unnamed2</name>
</geneLocation>
<dbReference type="EMBL" id="CP096021">
    <property type="protein sequence ID" value="UPM44646.1"/>
    <property type="molecule type" value="Genomic_DNA"/>
</dbReference>
<organism evidence="1 2">
    <name type="scientific">Halocatena salina</name>
    <dbReference type="NCBI Taxonomy" id="2934340"/>
    <lineage>
        <taxon>Archaea</taxon>
        <taxon>Methanobacteriati</taxon>
        <taxon>Methanobacteriota</taxon>
        <taxon>Stenosarchaea group</taxon>
        <taxon>Halobacteria</taxon>
        <taxon>Halobacteriales</taxon>
        <taxon>Natronomonadaceae</taxon>
        <taxon>Halocatena</taxon>
    </lineage>
</organism>
<sequence length="194" mass="22065">MVDVDKRVIGEVTDRSQNVLFRELLSMIERSHPETAGITRQTLDAYAREFGEATAVAFTPQELRDTVDERLADTDVWIDTKTVYSLKDRISVYPARWHDVLGGTVDIPAYIRFIEDEVDGNDTDLTRADPGDGIHEQDLLDLVAIIGRTDRKTVKTRLEQLRDQGDIAEGADQHPDARVYLRERTDRRDPALDT</sequence>
<keyword evidence="2" id="KW-1185">Reference proteome</keyword>
<evidence type="ECO:0000313" key="2">
    <source>
        <dbReference type="Proteomes" id="UP000831768"/>
    </source>
</evidence>
<name>A0A8U0A718_9EURY</name>
<dbReference type="KEGG" id="haad:MW046_16530"/>
<dbReference type="GeneID" id="71929687"/>